<evidence type="ECO:0000313" key="4">
    <source>
        <dbReference type="Proteomes" id="UP000424527"/>
    </source>
</evidence>
<organism evidence="3 4">
    <name type="scientific">Larimichthys crocea</name>
    <name type="common">Large yellow croaker</name>
    <name type="synonym">Pseudosciaena crocea</name>
    <dbReference type="NCBI Taxonomy" id="215358"/>
    <lineage>
        <taxon>Eukaryota</taxon>
        <taxon>Metazoa</taxon>
        <taxon>Chordata</taxon>
        <taxon>Craniata</taxon>
        <taxon>Vertebrata</taxon>
        <taxon>Euteleostomi</taxon>
        <taxon>Actinopterygii</taxon>
        <taxon>Neopterygii</taxon>
        <taxon>Teleostei</taxon>
        <taxon>Neoteleostei</taxon>
        <taxon>Acanthomorphata</taxon>
        <taxon>Eupercaria</taxon>
        <taxon>Sciaenidae</taxon>
        <taxon>Larimichthys</taxon>
    </lineage>
</organism>
<evidence type="ECO:0000256" key="2">
    <source>
        <dbReference type="SAM" id="MobiDB-lite"/>
    </source>
</evidence>
<dbReference type="PANTHER" id="PTHR34479">
    <property type="entry name" value="COILED-COIL DOMAIN-CONTAINING PROTEIN 30"/>
    <property type="match status" value="1"/>
</dbReference>
<keyword evidence="1" id="KW-0175">Coiled coil</keyword>
<gene>
    <name evidence="3" type="ORF">D5F01_LYC02915</name>
</gene>
<evidence type="ECO:0000256" key="1">
    <source>
        <dbReference type="SAM" id="Coils"/>
    </source>
</evidence>
<dbReference type="Proteomes" id="UP000424527">
    <property type="component" value="Unassembled WGS sequence"/>
</dbReference>
<dbReference type="InterPro" id="IPR052825">
    <property type="entry name" value="CCD-Prefoldin_beta-like"/>
</dbReference>
<feature type="region of interest" description="Disordered" evidence="2">
    <location>
        <begin position="783"/>
        <end position="826"/>
    </location>
</feature>
<keyword evidence="4" id="KW-1185">Reference proteome</keyword>
<dbReference type="Pfam" id="PF15742">
    <property type="entry name" value="DUF4686"/>
    <property type="match status" value="1"/>
</dbReference>
<comment type="caution">
    <text evidence="3">The sequence shown here is derived from an EMBL/GenBank/DDBJ whole genome shotgun (WGS) entry which is preliminary data.</text>
</comment>
<feature type="coiled-coil region" evidence="1">
    <location>
        <begin position="248"/>
        <end position="460"/>
    </location>
</feature>
<dbReference type="PANTHER" id="PTHR34479:SF1">
    <property type="entry name" value="COILED-COIL DOMAIN-CONTAINING PROTEIN 30"/>
    <property type="match status" value="1"/>
</dbReference>
<dbReference type="EMBL" id="REGW02000003">
    <property type="protein sequence ID" value="KAE8298416.1"/>
    <property type="molecule type" value="Genomic_DNA"/>
</dbReference>
<dbReference type="Gene3D" id="1.10.287.620">
    <property type="entry name" value="Helix Hairpins"/>
    <property type="match status" value="1"/>
</dbReference>
<name>A0A6G0J4K2_LARCR</name>
<feature type="compositionally biased region" description="Polar residues" evidence="2">
    <location>
        <begin position="801"/>
        <end position="826"/>
    </location>
</feature>
<feature type="compositionally biased region" description="Polar residues" evidence="2">
    <location>
        <begin position="853"/>
        <end position="863"/>
    </location>
</feature>
<feature type="region of interest" description="Disordered" evidence="2">
    <location>
        <begin position="840"/>
        <end position="863"/>
    </location>
</feature>
<evidence type="ECO:0000313" key="3">
    <source>
        <dbReference type="EMBL" id="KAE8298416.1"/>
    </source>
</evidence>
<feature type="coiled-coil region" evidence="1">
    <location>
        <begin position="79"/>
        <end position="106"/>
    </location>
</feature>
<accession>A0A6G0J4K2</accession>
<reference evidence="3 4" key="1">
    <citation type="submission" date="2019-07" db="EMBL/GenBank/DDBJ databases">
        <title>Chromosome genome assembly for large yellow croaker.</title>
        <authorList>
            <person name="Xiao S."/>
        </authorList>
    </citation>
    <scope>NUCLEOTIDE SEQUENCE [LARGE SCALE GENOMIC DNA]</scope>
    <source>
        <strain evidence="3">JMULYC20181020</strain>
        <tissue evidence="3">Muscle</tissue>
    </source>
</reference>
<protein>
    <submittedName>
        <fullName evidence="3">Coiled-coil domain-containing protein 30 Prefoldin subunit 6-like protein</fullName>
    </submittedName>
</protein>
<dbReference type="AlphaFoldDB" id="A0A6G0J4K2"/>
<sequence>MDQPEEELEQMTTWFTEEGLAPDSSKEAQLCFLWRALQCTRSRLSGVTWDLDTQRSQHLAEMTEVRKSLEQIRIFTEHKDVLAQEIQDENDQLKDQLRRLISLQDSQISEVAKMLYQQGLTELIHSSPSEQVAYLLVERASLLETSEIPDNLTGDGNTASLLGTEAQVLNANAHQSSHKGAPHHGQSPWKRLFGLHKASQNKHTFIPGTVHGRRNSTYYTADAFCPKVLLKAETQHLADQASSVGRECSRLERDLEEGSRRLAMAHNEIRRLTDELESAHLTQRAYEPELQAAQLEVEQLRQEVEKLKKYEMAELRKAKEMNDRLDLEIRALRNRVRCLDAEKSSLQQTMVSLQEKVERLESAKQAEQGLLIVQVQATQANELAKSQATELSQSNQTCRNLQEELNAQMRFLLEKEETVVSLQREVERLESALHEQQQQQQHAEQQLLTLQVQANQAKSKAADLIRSNDICRDLQNKLSSQTRHLLEKDSEIHSLKQQLDNSHKDLHKLIATICTKENQLQDLKLWEQKEADSQHCEDSHCQLKDSFASEDKEQQTQQQLLQSKAPRLGITQHSASESASESPDAGRGALTECFTVECPDYQEAVNTLLATQDQCETLKKEVCETLKCLDRERSKYHEMKEKHKLKLCRAKQKFDDETAWRDEKINNLERELSLCSHSLAKEKDLTISITVENDKLLVERRRLLQQLNEEEHNKKDSNLTATLSKCRVDFLELENKKLGNKILHMSNQLAVLERSLQNMQSLHFAEVPCTDLKKKSNPIQVFTSLPVPTSSETMPEPSEIQGESDSTQSKQTDVTSSPHCFSSGSLSRSAEMGYLNLTSAQSRSDYSAHPATLSRSSADSTCC</sequence>
<feature type="compositionally biased region" description="Polar residues" evidence="2">
    <location>
        <begin position="783"/>
        <end position="793"/>
    </location>
</feature>
<dbReference type="InterPro" id="IPR031476">
    <property type="entry name" value="DUF4686"/>
</dbReference>
<proteinExistence type="predicted"/>